<proteinExistence type="predicted"/>
<sequence length="64" mass="6971">LSPVMRPSVDPVCVRCGLVLVQVLVLVHRAAGYSLDQEHSLEFSGPSSSMFGYSVLLHRHGAHK</sequence>
<dbReference type="EMBL" id="CM011692">
    <property type="protein sequence ID" value="TMS06392.1"/>
    <property type="molecule type" value="Genomic_DNA"/>
</dbReference>
<dbReference type="Proteomes" id="UP000793456">
    <property type="component" value="Chromosome XIX"/>
</dbReference>
<evidence type="ECO:0000313" key="1">
    <source>
        <dbReference type="EMBL" id="TMS06392.1"/>
    </source>
</evidence>
<name>A0ACD3QH86_LARCR</name>
<reference evidence="1" key="1">
    <citation type="submission" date="2018-11" db="EMBL/GenBank/DDBJ databases">
        <title>The sequence and de novo assembly of Larimichthys crocea genome using PacBio and Hi-C technologies.</title>
        <authorList>
            <person name="Xu P."/>
            <person name="Chen B."/>
            <person name="Zhou Z."/>
            <person name="Ke Q."/>
            <person name="Wu Y."/>
            <person name="Bai H."/>
            <person name="Pu F."/>
        </authorList>
    </citation>
    <scope>NUCLEOTIDE SEQUENCE</scope>
    <source>
        <tissue evidence="1">Muscle</tissue>
    </source>
</reference>
<protein>
    <submittedName>
        <fullName evidence="1">Uncharacterized protein</fullName>
    </submittedName>
</protein>
<feature type="non-terminal residue" evidence="1">
    <location>
        <position position="1"/>
    </location>
</feature>
<comment type="caution">
    <text evidence="1">The sequence shown here is derived from an EMBL/GenBank/DDBJ whole genome shotgun (WGS) entry which is preliminary data.</text>
</comment>
<gene>
    <name evidence="1" type="ORF">E3U43_016151</name>
</gene>
<accession>A0ACD3QH86</accession>
<evidence type="ECO:0000313" key="2">
    <source>
        <dbReference type="Proteomes" id="UP000793456"/>
    </source>
</evidence>
<keyword evidence="2" id="KW-1185">Reference proteome</keyword>
<feature type="non-terminal residue" evidence="1">
    <location>
        <position position="64"/>
    </location>
</feature>
<organism evidence="1 2">
    <name type="scientific">Larimichthys crocea</name>
    <name type="common">Large yellow croaker</name>
    <name type="synonym">Pseudosciaena crocea</name>
    <dbReference type="NCBI Taxonomy" id="215358"/>
    <lineage>
        <taxon>Eukaryota</taxon>
        <taxon>Metazoa</taxon>
        <taxon>Chordata</taxon>
        <taxon>Craniata</taxon>
        <taxon>Vertebrata</taxon>
        <taxon>Euteleostomi</taxon>
        <taxon>Actinopterygii</taxon>
        <taxon>Neopterygii</taxon>
        <taxon>Teleostei</taxon>
        <taxon>Neoteleostei</taxon>
        <taxon>Acanthomorphata</taxon>
        <taxon>Eupercaria</taxon>
        <taxon>Sciaenidae</taxon>
        <taxon>Larimichthys</taxon>
    </lineage>
</organism>